<gene>
    <name evidence="2" type="ORF">EAS62_24240</name>
</gene>
<dbReference type="Pfam" id="PF07157">
    <property type="entry name" value="DNA_circ_N"/>
    <property type="match status" value="1"/>
</dbReference>
<dbReference type="Proteomes" id="UP000289946">
    <property type="component" value="Unassembled WGS sequence"/>
</dbReference>
<name>A0ABY0DHS6_9BRAD</name>
<proteinExistence type="predicted"/>
<accession>A0ABY0DHS6</accession>
<evidence type="ECO:0000313" key="2">
    <source>
        <dbReference type="EMBL" id="RXG91592.1"/>
    </source>
</evidence>
<feature type="domain" description="DNA circulation N-terminal" evidence="1">
    <location>
        <begin position="15"/>
        <end position="107"/>
    </location>
</feature>
<dbReference type="EMBL" id="RDRA01000014">
    <property type="protein sequence ID" value="RXG91592.1"/>
    <property type="molecule type" value="Genomic_DNA"/>
</dbReference>
<keyword evidence="3" id="KW-1185">Reference proteome</keyword>
<dbReference type="InterPro" id="IPR009826">
    <property type="entry name" value="DNA_circ_N"/>
</dbReference>
<protein>
    <recommendedName>
        <fullName evidence="1">DNA circulation N-terminal domain-containing protein</fullName>
    </recommendedName>
</protein>
<reference evidence="2 3" key="1">
    <citation type="submission" date="2018-10" db="EMBL/GenBank/DDBJ databases">
        <title>Bradyrhizobium sp. nov., isolated from effective nodules of peanut in China.</title>
        <authorList>
            <person name="Li Y."/>
        </authorList>
    </citation>
    <scope>NUCLEOTIDE SEQUENCE [LARGE SCALE GENOMIC DNA]</scope>
    <source>
        <strain evidence="2 3">CCBAU 51781</strain>
    </source>
</reference>
<evidence type="ECO:0000259" key="1">
    <source>
        <dbReference type="Pfam" id="PF07157"/>
    </source>
</evidence>
<evidence type="ECO:0000313" key="3">
    <source>
        <dbReference type="Proteomes" id="UP000289946"/>
    </source>
</evidence>
<organism evidence="2 3">
    <name type="scientific">Bradyrhizobium zhanjiangense</name>
    <dbReference type="NCBI Taxonomy" id="1325107"/>
    <lineage>
        <taxon>Bacteria</taxon>
        <taxon>Pseudomonadati</taxon>
        <taxon>Pseudomonadota</taxon>
        <taxon>Alphaproteobacteria</taxon>
        <taxon>Hyphomicrobiales</taxon>
        <taxon>Nitrobacteraceae</taxon>
        <taxon>Bradyrhizobium</taxon>
    </lineage>
</organism>
<sequence>MTNIFDLPAVWRRSLMPASFNGARFHCEANARESGRRIVEHQFPKKDLPYAEDMGRAAREFSVRGYCIVFPYDSEYTLYQRDYRIARDELMQQLEAEGPGILQLPTQPAQQVVCPRYRMSEEERFGGYCVFDMQFQEYGLDPQQFAPSLATVSAIVQASEALRSQVLRTLSEQPLPPSSKVISA</sequence>
<comment type="caution">
    <text evidence="2">The sequence shown here is derived from an EMBL/GenBank/DDBJ whole genome shotgun (WGS) entry which is preliminary data.</text>
</comment>